<dbReference type="OrthoDB" id="9805017at2"/>
<dbReference type="eggNOG" id="COG1361">
    <property type="taxonomic scope" value="Bacteria"/>
</dbReference>
<dbReference type="PANTHER" id="PTHR34819">
    <property type="entry name" value="LARGE CYSTEINE-RICH PERIPLASMIC PROTEIN OMCB"/>
    <property type="match status" value="1"/>
</dbReference>
<accession>A0A0A2ML10</accession>
<gene>
    <name evidence="4" type="ORF">Q766_13895</name>
</gene>
<protein>
    <recommendedName>
        <fullName evidence="6">DUF11 domain-containing protein</fullName>
    </recommendedName>
</protein>
<dbReference type="STRING" id="1121898.GCA_000422725_02869"/>
<feature type="domain" description="DUF7507" evidence="3">
    <location>
        <begin position="535"/>
        <end position="628"/>
    </location>
</feature>
<dbReference type="AlphaFoldDB" id="A0A0A2ML10"/>
<dbReference type="InterPro" id="IPR051172">
    <property type="entry name" value="Chlamydia_OmcB"/>
</dbReference>
<dbReference type="InterPro" id="IPR013783">
    <property type="entry name" value="Ig-like_fold"/>
</dbReference>
<evidence type="ECO:0000259" key="3">
    <source>
        <dbReference type="Pfam" id="PF24346"/>
    </source>
</evidence>
<dbReference type="NCBIfam" id="TIGR01451">
    <property type="entry name" value="B_ant_repeat"/>
    <property type="match status" value="3"/>
</dbReference>
<dbReference type="Gene3D" id="2.60.40.1170">
    <property type="entry name" value="Mu homology domain, subdomain B"/>
    <property type="match status" value="1"/>
</dbReference>
<dbReference type="RefSeq" id="WP_026991050.1">
    <property type="nucleotide sequence ID" value="NZ_AUGP01000025.1"/>
</dbReference>
<keyword evidence="5" id="KW-1185">Reference proteome</keyword>
<dbReference type="InterPro" id="IPR001434">
    <property type="entry name" value="OmcB-like_DUF11"/>
</dbReference>
<reference evidence="4 5" key="1">
    <citation type="submission" date="2013-09" db="EMBL/GenBank/DDBJ databases">
        <authorList>
            <person name="Zeng Z."/>
            <person name="Chen C."/>
        </authorList>
    </citation>
    <scope>NUCLEOTIDE SEQUENCE [LARGE SCALE GENOMIC DNA]</scope>
    <source>
        <strain evidence="4 5">WB 4.1-42</strain>
    </source>
</reference>
<dbReference type="Pfam" id="PF01345">
    <property type="entry name" value="DUF11"/>
    <property type="match status" value="2"/>
</dbReference>
<dbReference type="Pfam" id="PF24346">
    <property type="entry name" value="DUF7507"/>
    <property type="match status" value="1"/>
</dbReference>
<comment type="caution">
    <text evidence="4">The sequence shown here is derived from an EMBL/GenBank/DDBJ whole genome shotgun (WGS) entry which is preliminary data.</text>
</comment>
<feature type="domain" description="DUF11" evidence="2">
    <location>
        <begin position="656"/>
        <end position="769"/>
    </location>
</feature>
<evidence type="ECO:0000313" key="4">
    <source>
        <dbReference type="EMBL" id="KGO92246.1"/>
    </source>
</evidence>
<evidence type="ECO:0000313" key="5">
    <source>
        <dbReference type="Proteomes" id="UP000030111"/>
    </source>
</evidence>
<keyword evidence="1" id="KW-0732">Signal</keyword>
<feature type="signal peptide" evidence="1">
    <location>
        <begin position="1"/>
        <end position="22"/>
    </location>
</feature>
<feature type="chain" id="PRO_5001991609" description="DUF11 domain-containing protein" evidence="1">
    <location>
        <begin position="23"/>
        <end position="891"/>
    </location>
</feature>
<feature type="domain" description="DUF11" evidence="2">
    <location>
        <begin position="422"/>
        <end position="531"/>
    </location>
</feature>
<proteinExistence type="predicted"/>
<sequence length="891" mass="96052">MKKSIVLLFFIQLFLFTCTVSAQGVEICDNGIDDDGDGLADLNDPECTCQLPSLLLNSSFEEYSQCPSTYGQLNYSSSWVQGSMFTTTDYYNSCGFLLQDFATTGLYPFPHGNGVVGAAFINSYKEYLAMCLPSELQTSTNYTLKMHIACFALTNTVYHPAGVVCSSIPDYEPVEVTIYGSANCNNIQVWSMNEPTADPSWIVLGSATYTPAMQWAELTLNFTPPTNIKAISIGPPEGILPPNYPMFSSLYPPDQCSPYFLFDNLVLNETPVFEVDYGDVCINGAVLTATPTQPLSTAAIYQWYYQGIAIQGATGPQYTVTPGTNIEDYSIKITDNSYCMVLIPYSVPMDTPVLTQTDNCNSFITATPGMEPYQWYLNGIAIAGATAAQYSPVATGNYTVTGTMPCGITNQSEPVAATVCSDLQITKEITDVVNGQVTFKLTAKNNGPQNNNAVVVTDVLPSGYTYTSHTTTALTYNNITGIWDIGDLAVDNEVELYISAQVNITGNHTNTATVTGLNNDTNLANNTASVTPNGQLYLSKAAQSSVYHNVGDVITYTLVLTNTGNVTVHDITVDDDNANAGSIIPSQVAQLTPGESVTITAQHTITDADAAAGVVINQATVIGETYNEIFVKTSSDNPETTAVEDATITNVVIESDLEITKTNNQEEYQAGTVVTYTITVTNNGPSTAYNVVTYDAMPAGITTMQWTGSDASSGSGTLQQTAASLGEGESITYTVTVTIPDNFEGNLVNTATVQSDIPDPDLANNEATDTDTPCLTCPTEPVPCDNCPPDPCDTCPPEPCVDCPPPFIPKGISPNGDGMNDTFDLTAMGTVSKLEIFNRYGKQVYNFTNYTNQWQGQDNNNNNLPTGTYYYIVYFEDKTTQTGWVYINRMD</sequence>
<name>A0A0A2ML10_9FLAO</name>
<dbReference type="NCBIfam" id="TIGR04131">
    <property type="entry name" value="Bac_Flav_CTERM"/>
    <property type="match status" value="1"/>
</dbReference>
<dbReference type="InterPro" id="IPR047589">
    <property type="entry name" value="DUF11_rpt"/>
</dbReference>
<dbReference type="Pfam" id="PF13585">
    <property type="entry name" value="CHU_C"/>
    <property type="match status" value="1"/>
</dbReference>
<dbReference type="InterPro" id="IPR055354">
    <property type="entry name" value="DUF7507"/>
</dbReference>
<dbReference type="Proteomes" id="UP000030111">
    <property type="component" value="Unassembled WGS sequence"/>
</dbReference>
<evidence type="ECO:0000256" key="1">
    <source>
        <dbReference type="SAM" id="SignalP"/>
    </source>
</evidence>
<dbReference type="InterPro" id="IPR026341">
    <property type="entry name" value="T9SS_type_B"/>
</dbReference>
<evidence type="ECO:0008006" key="6">
    <source>
        <dbReference type="Google" id="ProtNLM"/>
    </source>
</evidence>
<evidence type="ECO:0000259" key="2">
    <source>
        <dbReference type="Pfam" id="PF01345"/>
    </source>
</evidence>
<dbReference type="Gene3D" id="2.60.40.10">
    <property type="entry name" value="Immunoglobulins"/>
    <property type="match status" value="1"/>
</dbReference>
<dbReference type="PANTHER" id="PTHR34819:SF3">
    <property type="entry name" value="CELL SURFACE PROTEIN"/>
    <property type="match status" value="1"/>
</dbReference>
<dbReference type="EMBL" id="JRLY01000011">
    <property type="protein sequence ID" value="KGO92246.1"/>
    <property type="molecule type" value="Genomic_DNA"/>
</dbReference>
<organism evidence="4 5">
    <name type="scientific">Flavobacterium subsaxonicum WB 4.1-42 = DSM 21790</name>
    <dbReference type="NCBI Taxonomy" id="1121898"/>
    <lineage>
        <taxon>Bacteria</taxon>
        <taxon>Pseudomonadati</taxon>
        <taxon>Bacteroidota</taxon>
        <taxon>Flavobacteriia</taxon>
        <taxon>Flavobacteriales</taxon>
        <taxon>Flavobacteriaceae</taxon>
        <taxon>Flavobacterium</taxon>
    </lineage>
</organism>